<keyword evidence="5 8" id="KW-0648">Protein biosynthesis</keyword>
<dbReference type="InterPro" id="IPR001412">
    <property type="entry name" value="aa-tRNA-synth_I_CS"/>
</dbReference>
<keyword evidence="1 8" id="KW-0436">Ligase</keyword>
<comment type="catalytic activity">
    <reaction evidence="7 8">
        <text>tRNA(Tyr) + L-tyrosine + ATP = L-tyrosyl-tRNA(Tyr) + AMP + diphosphate + H(+)</text>
        <dbReference type="Rhea" id="RHEA:10220"/>
        <dbReference type="Rhea" id="RHEA-COMP:9706"/>
        <dbReference type="Rhea" id="RHEA-COMP:9707"/>
        <dbReference type="ChEBI" id="CHEBI:15378"/>
        <dbReference type="ChEBI" id="CHEBI:30616"/>
        <dbReference type="ChEBI" id="CHEBI:33019"/>
        <dbReference type="ChEBI" id="CHEBI:58315"/>
        <dbReference type="ChEBI" id="CHEBI:78442"/>
        <dbReference type="ChEBI" id="CHEBI:78536"/>
        <dbReference type="ChEBI" id="CHEBI:456215"/>
        <dbReference type="EC" id="6.1.1.1"/>
    </reaction>
</comment>
<keyword evidence="3 8" id="KW-0067">ATP-binding</keyword>
<dbReference type="OrthoDB" id="9804243at2"/>
<evidence type="ECO:0000256" key="7">
    <source>
        <dbReference type="ARBA" id="ARBA00048248"/>
    </source>
</evidence>
<dbReference type="HAMAP" id="MF_02006">
    <property type="entry name" value="Tyr_tRNA_synth_type1"/>
    <property type="match status" value="1"/>
</dbReference>
<dbReference type="InterPro" id="IPR036986">
    <property type="entry name" value="S4_RNA-bd_sf"/>
</dbReference>
<dbReference type="Pfam" id="PF22421">
    <property type="entry name" value="SYY_C-terminal"/>
    <property type="match status" value="1"/>
</dbReference>
<dbReference type="InterPro" id="IPR002307">
    <property type="entry name" value="Tyr-tRNA-ligase"/>
</dbReference>
<keyword evidence="6 8" id="KW-0030">Aminoacyl-tRNA synthetase</keyword>
<comment type="similarity">
    <text evidence="8">Belongs to the class-I aminoacyl-tRNA synthetase family. TyrS type 1 subfamily.</text>
</comment>
<dbReference type="SUPFAM" id="SSF52374">
    <property type="entry name" value="Nucleotidylyl transferase"/>
    <property type="match status" value="1"/>
</dbReference>
<dbReference type="PRINTS" id="PR01040">
    <property type="entry name" value="TRNASYNTHTYR"/>
</dbReference>
<gene>
    <name evidence="8" type="primary">tyrS</name>
    <name evidence="11" type="ORF">IX84_26120</name>
</gene>
<keyword evidence="12" id="KW-1185">Reference proteome</keyword>
<dbReference type="NCBIfam" id="TIGR00234">
    <property type="entry name" value="tyrS"/>
    <property type="match status" value="1"/>
</dbReference>
<evidence type="ECO:0000313" key="12">
    <source>
        <dbReference type="Proteomes" id="UP000029736"/>
    </source>
</evidence>
<dbReference type="GO" id="GO:0003723">
    <property type="term" value="F:RNA binding"/>
    <property type="evidence" value="ECO:0007669"/>
    <property type="project" value="UniProtKB-KW"/>
</dbReference>
<dbReference type="RefSeq" id="WP_044227496.1">
    <property type="nucleotide sequence ID" value="NZ_JBKAGJ010000003.1"/>
</dbReference>
<dbReference type="GO" id="GO:0004831">
    <property type="term" value="F:tyrosine-tRNA ligase activity"/>
    <property type="evidence" value="ECO:0007669"/>
    <property type="project" value="UniProtKB-UniRule"/>
</dbReference>
<dbReference type="FunFam" id="3.10.290.10:FF:000014">
    <property type="entry name" value="Tyrosine--tRNA ligase"/>
    <property type="match status" value="1"/>
</dbReference>
<feature type="binding site" evidence="8">
    <location>
        <position position="171"/>
    </location>
    <ligand>
        <name>L-tyrosine</name>
        <dbReference type="ChEBI" id="CHEBI:58315"/>
    </ligand>
</feature>
<dbReference type="PANTHER" id="PTHR11766:SF0">
    <property type="entry name" value="TYROSINE--TRNA LIGASE, MITOCHONDRIAL"/>
    <property type="match status" value="1"/>
</dbReference>
<dbReference type="Pfam" id="PF00579">
    <property type="entry name" value="tRNA-synt_1b"/>
    <property type="match status" value="1"/>
</dbReference>
<dbReference type="PANTHER" id="PTHR11766">
    <property type="entry name" value="TYROSYL-TRNA SYNTHETASE"/>
    <property type="match status" value="1"/>
</dbReference>
<evidence type="ECO:0000256" key="8">
    <source>
        <dbReference type="HAMAP-Rule" id="MF_02006"/>
    </source>
</evidence>
<dbReference type="GO" id="GO:0005829">
    <property type="term" value="C:cytosol"/>
    <property type="evidence" value="ECO:0007669"/>
    <property type="project" value="TreeGrafter"/>
</dbReference>
<comment type="subunit">
    <text evidence="8">Homodimer.</text>
</comment>
<evidence type="ECO:0000256" key="3">
    <source>
        <dbReference type="ARBA" id="ARBA00022840"/>
    </source>
</evidence>
<keyword evidence="2 8" id="KW-0547">Nucleotide-binding</keyword>
<evidence type="ECO:0000256" key="2">
    <source>
        <dbReference type="ARBA" id="ARBA00022741"/>
    </source>
</evidence>
<dbReference type="GO" id="GO:0006437">
    <property type="term" value="P:tyrosyl-tRNA aminoacylation"/>
    <property type="evidence" value="ECO:0007669"/>
    <property type="project" value="UniProtKB-UniRule"/>
</dbReference>
<accession>A0A098RZL1</accession>
<dbReference type="Proteomes" id="UP000029736">
    <property type="component" value="Unassembled WGS sequence"/>
</dbReference>
<dbReference type="FunFam" id="1.10.240.10:FF:000001">
    <property type="entry name" value="Tyrosine--tRNA ligase"/>
    <property type="match status" value="1"/>
</dbReference>
<dbReference type="CDD" id="cd00805">
    <property type="entry name" value="TyrRS_core"/>
    <property type="match status" value="1"/>
</dbReference>
<comment type="function">
    <text evidence="8">Catalyzes the attachment of tyrosine to tRNA(Tyr) in a two-step reaction: tyrosine is first activated by ATP to form Tyr-AMP and then transferred to the acceptor end of tRNA(Tyr).</text>
</comment>
<evidence type="ECO:0000256" key="6">
    <source>
        <dbReference type="ARBA" id="ARBA00023146"/>
    </source>
</evidence>
<dbReference type="Gene3D" id="3.40.50.620">
    <property type="entry name" value="HUPs"/>
    <property type="match status" value="1"/>
</dbReference>
<dbReference type="Gene3D" id="1.10.240.10">
    <property type="entry name" value="Tyrosyl-Transfer RNA Synthetase"/>
    <property type="match status" value="1"/>
</dbReference>
<dbReference type="InterPro" id="IPR002305">
    <property type="entry name" value="aa-tRNA-synth_Ic"/>
</dbReference>
<dbReference type="SUPFAM" id="SSF55174">
    <property type="entry name" value="Alpha-L RNA-binding motif"/>
    <property type="match status" value="1"/>
</dbReference>
<dbReference type="AlphaFoldDB" id="A0A098RZL1"/>
<dbReference type="EMBL" id="JPOS01000084">
    <property type="protein sequence ID" value="KGE85584.1"/>
    <property type="molecule type" value="Genomic_DNA"/>
</dbReference>
<evidence type="ECO:0000313" key="11">
    <source>
        <dbReference type="EMBL" id="KGE85584.1"/>
    </source>
</evidence>
<name>A0A098RZL1_9BACT</name>
<feature type="short sequence motif" description="'KMSKS' region" evidence="8">
    <location>
        <begin position="227"/>
        <end position="231"/>
    </location>
</feature>
<evidence type="ECO:0000256" key="1">
    <source>
        <dbReference type="ARBA" id="ARBA00022598"/>
    </source>
</evidence>
<feature type="binding site" evidence="8">
    <location>
        <position position="167"/>
    </location>
    <ligand>
        <name>L-tyrosine</name>
        <dbReference type="ChEBI" id="CHEBI:58315"/>
    </ligand>
</feature>
<dbReference type="GO" id="GO:0005524">
    <property type="term" value="F:ATP binding"/>
    <property type="evidence" value="ECO:0007669"/>
    <property type="project" value="UniProtKB-UniRule"/>
</dbReference>
<dbReference type="PROSITE" id="PS50889">
    <property type="entry name" value="S4"/>
    <property type="match status" value="1"/>
</dbReference>
<organism evidence="11 12">
    <name type="scientific">Phaeodactylibacter xiamenensis</name>
    <dbReference type="NCBI Taxonomy" id="1524460"/>
    <lineage>
        <taxon>Bacteria</taxon>
        <taxon>Pseudomonadati</taxon>
        <taxon>Bacteroidota</taxon>
        <taxon>Saprospiria</taxon>
        <taxon>Saprospirales</taxon>
        <taxon>Haliscomenobacteraceae</taxon>
        <taxon>Phaeodactylibacter</taxon>
    </lineage>
</organism>
<sequence>MDFLKELEWRGMLHDATPGIEEVLQSGKVAGYIGFDPTAPSLTIGNYVQLMLLTLFQRSGHQPVVLMGGATGRIGDPSGKDKERELKSYDELDNNLQHQVRQMEKFINFTEGDNKAILVNNLDFYKDMNILDFLRDVGKTLTVNYMSSKESVKKRLETGLSFTEFSYQLLQAYDFQLLFNKHNCILQMGGSDQWGNITSGTEFIRRNLNEKAYAVTTPLLTKADGSKFGKSTEGNIWLDGELTTPYQFYQFWINAADTDVPKFTRYFTLHTREEIEAREAEHAENPQELKRLLAEELTIRIHSEEAYRSVLKVTELLFNRKAGKEQLLDLSESELKTVAAEIPSFTLPKDALAGGANIVDLLAEHTQVVASKGDARRAIKGNAISVNKEKVSDHDVVITHEALLHGKYLMVENGKKNKFILEAE</sequence>
<reference evidence="11 12" key="1">
    <citation type="journal article" date="2014" name="Int. J. Syst. Evol. Microbiol.">
        <title>Phaeodactylibacter xiamenensis gen. nov., sp. nov., a member of the family Saprospiraceae isolated from the marine alga Phaeodactylum tricornutum.</title>
        <authorList>
            <person name="Chen Z.Jr."/>
            <person name="Lei X."/>
            <person name="Lai Q."/>
            <person name="Li Y."/>
            <person name="Zhang B."/>
            <person name="Zhang J."/>
            <person name="Zhang H."/>
            <person name="Yang L."/>
            <person name="Zheng W."/>
            <person name="Tian Y."/>
            <person name="Yu Z."/>
            <person name="Xu H.Jr."/>
            <person name="Zheng T."/>
        </authorList>
    </citation>
    <scope>NUCLEOTIDE SEQUENCE [LARGE SCALE GENOMIC DNA]</scope>
    <source>
        <strain evidence="11 12">KD52</strain>
    </source>
</reference>
<dbReference type="InterPro" id="IPR024088">
    <property type="entry name" value="Tyr-tRNA-ligase_bac-type"/>
</dbReference>
<evidence type="ECO:0000256" key="4">
    <source>
        <dbReference type="ARBA" id="ARBA00022884"/>
    </source>
</evidence>
<dbReference type="Gene3D" id="3.10.290.10">
    <property type="entry name" value="RNA-binding S4 domain"/>
    <property type="match status" value="1"/>
</dbReference>
<feature type="domain" description="Tyrosine--tRNA ligase SYY-like C-terminal" evidence="10">
    <location>
        <begin position="334"/>
        <end position="420"/>
    </location>
</feature>
<protein>
    <recommendedName>
        <fullName evidence="8">Tyrosine--tRNA ligase</fullName>
        <ecNumber evidence="8">6.1.1.1</ecNumber>
    </recommendedName>
    <alternativeName>
        <fullName evidence="8">Tyrosyl-tRNA synthetase</fullName>
        <shortName evidence="8">TyrRS</shortName>
    </alternativeName>
</protein>
<dbReference type="EC" id="6.1.1.1" evidence="8"/>
<evidence type="ECO:0000259" key="10">
    <source>
        <dbReference type="Pfam" id="PF22421"/>
    </source>
</evidence>
<keyword evidence="4 9" id="KW-0694">RNA-binding</keyword>
<dbReference type="PROSITE" id="PS00178">
    <property type="entry name" value="AA_TRNA_LIGASE_I"/>
    <property type="match status" value="1"/>
</dbReference>
<comment type="caution">
    <text evidence="11">The sequence shown here is derived from an EMBL/GenBank/DDBJ whole genome shotgun (WGS) entry which is preliminary data.</text>
</comment>
<keyword evidence="8" id="KW-0963">Cytoplasm</keyword>
<proteinExistence type="inferred from homology"/>
<dbReference type="STRING" id="1524460.IX84_26120"/>
<dbReference type="InterPro" id="IPR024107">
    <property type="entry name" value="Tyr-tRNA-ligase_bac_1"/>
</dbReference>
<dbReference type="InterPro" id="IPR054608">
    <property type="entry name" value="SYY-like_C"/>
</dbReference>
<feature type="short sequence motif" description="'HIGH' region" evidence="8">
    <location>
        <begin position="37"/>
        <end position="46"/>
    </location>
</feature>
<dbReference type="InterPro" id="IPR014729">
    <property type="entry name" value="Rossmann-like_a/b/a_fold"/>
</dbReference>
<feature type="binding site" evidence="8">
    <location>
        <position position="32"/>
    </location>
    <ligand>
        <name>L-tyrosine</name>
        <dbReference type="ChEBI" id="CHEBI:58315"/>
    </ligand>
</feature>
<feature type="binding site" evidence="8">
    <location>
        <position position="230"/>
    </location>
    <ligand>
        <name>ATP</name>
        <dbReference type="ChEBI" id="CHEBI:30616"/>
    </ligand>
</feature>
<evidence type="ECO:0000256" key="5">
    <source>
        <dbReference type="ARBA" id="ARBA00022917"/>
    </source>
</evidence>
<comment type="subcellular location">
    <subcellularLocation>
        <location evidence="8">Cytoplasm</location>
    </subcellularLocation>
</comment>
<evidence type="ECO:0000256" key="9">
    <source>
        <dbReference type="PROSITE-ProRule" id="PRU00182"/>
    </source>
</evidence>